<keyword evidence="4 6" id="KW-1133">Transmembrane helix</keyword>
<evidence type="ECO:0000313" key="7">
    <source>
        <dbReference type="EMBL" id="BBL70999.1"/>
    </source>
</evidence>
<comment type="subcellular location">
    <subcellularLocation>
        <location evidence="1">Cell membrane</location>
        <topology evidence="1">Multi-pass membrane protein</topology>
    </subcellularLocation>
</comment>
<accession>A0A8D4VR03</accession>
<reference evidence="7" key="1">
    <citation type="submission" date="2019-06" db="EMBL/GenBank/DDBJ databases">
        <title>Complete genome sequence of Methylogaea oryzae strain JCM16910.</title>
        <authorList>
            <person name="Asakawa S."/>
        </authorList>
    </citation>
    <scope>NUCLEOTIDE SEQUENCE</scope>
    <source>
        <strain evidence="7">E10</strain>
    </source>
</reference>
<dbReference type="NCBIfam" id="TIGR00374">
    <property type="entry name" value="flippase-like domain"/>
    <property type="match status" value="1"/>
</dbReference>
<evidence type="ECO:0000256" key="2">
    <source>
        <dbReference type="ARBA" id="ARBA00022475"/>
    </source>
</evidence>
<feature type="transmembrane region" description="Helical" evidence="6">
    <location>
        <begin position="83"/>
        <end position="106"/>
    </location>
</feature>
<gene>
    <name evidence="7" type="ORF">MoryE10_16050</name>
</gene>
<name>A0A8D4VR03_9GAMM</name>
<feature type="transmembrane region" description="Helical" evidence="6">
    <location>
        <begin position="211"/>
        <end position="230"/>
    </location>
</feature>
<dbReference type="PANTHER" id="PTHR40277">
    <property type="entry name" value="BLL5419 PROTEIN"/>
    <property type="match status" value="1"/>
</dbReference>
<evidence type="ECO:0000256" key="4">
    <source>
        <dbReference type="ARBA" id="ARBA00022989"/>
    </source>
</evidence>
<dbReference type="AlphaFoldDB" id="A0A8D4VR03"/>
<proteinExistence type="predicted"/>
<keyword evidence="2" id="KW-1003">Cell membrane</keyword>
<evidence type="ECO:0000256" key="3">
    <source>
        <dbReference type="ARBA" id="ARBA00022692"/>
    </source>
</evidence>
<dbReference type="Proteomes" id="UP000824988">
    <property type="component" value="Chromosome"/>
</dbReference>
<protein>
    <submittedName>
        <fullName evidence="7">Uncharacterized protein</fullName>
    </submittedName>
</protein>
<dbReference type="EMBL" id="AP019782">
    <property type="protein sequence ID" value="BBL70999.1"/>
    <property type="molecule type" value="Genomic_DNA"/>
</dbReference>
<feature type="transmembrane region" description="Helical" evidence="6">
    <location>
        <begin position="118"/>
        <end position="145"/>
    </location>
</feature>
<feature type="transmembrane region" description="Helical" evidence="6">
    <location>
        <begin position="285"/>
        <end position="309"/>
    </location>
</feature>
<dbReference type="GO" id="GO:0005886">
    <property type="term" value="C:plasma membrane"/>
    <property type="evidence" value="ECO:0007669"/>
    <property type="project" value="UniProtKB-SubCell"/>
</dbReference>
<dbReference type="RefSeq" id="WP_054772584.1">
    <property type="nucleotide sequence ID" value="NZ_AP019782.1"/>
</dbReference>
<evidence type="ECO:0000256" key="6">
    <source>
        <dbReference type="SAM" id="Phobius"/>
    </source>
</evidence>
<organism evidence="7 8">
    <name type="scientific">Methylogaea oryzae</name>
    <dbReference type="NCBI Taxonomy" id="1295382"/>
    <lineage>
        <taxon>Bacteria</taxon>
        <taxon>Pseudomonadati</taxon>
        <taxon>Pseudomonadota</taxon>
        <taxon>Gammaproteobacteria</taxon>
        <taxon>Methylococcales</taxon>
        <taxon>Methylococcaceae</taxon>
        <taxon>Methylogaea</taxon>
    </lineage>
</organism>
<keyword evidence="5 6" id="KW-0472">Membrane</keyword>
<keyword evidence="3 6" id="KW-0812">Transmembrane</keyword>
<keyword evidence="8" id="KW-1185">Reference proteome</keyword>
<feature type="transmembrane region" description="Helical" evidence="6">
    <location>
        <begin position="242"/>
        <end position="265"/>
    </location>
</feature>
<feature type="transmembrane region" description="Helical" evidence="6">
    <location>
        <begin position="46"/>
        <end position="63"/>
    </location>
</feature>
<evidence type="ECO:0000313" key="8">
    <source>
        <dbReference type="Proteomes" id="UP000824988"/>
    </source>
</evidence>
<feature type="transmembrane region" description="Helical" evidence="6">
    <location>
        <begin position="14"/>
        <end position="34"/>
    </location>
</feature>
<sequence length="316" mass="34842">MTKGDRATGIKKKIAFLIKLAISITLLFWLFTKFDLQAHQFTPKEPMWLIVGIVATLIQPAIMGERWRIILSAYDLKTALSTLVKITYLSVFMGQFLPASIGGDAIRVVMIKRCGVRLTLGAVSTVIDRGFALIALFFLVPLAFVNDIKEFQNTETQIIAASLTFLMLVSPLVLAYMAPFFERKAHHRRWIRPIAYIASGMKHLICSPLKIFSVLSISLAVHLLSAVALWSVMMGLGSEISFWLGLTIFPAIILAQMLPVSLGGWGVREVAAISVLGMVGVNPQVALTSSVMLGIFYALASLPGAWYAFQWHKIDA</sequence>
<feature type="transmembrane region" description="Helical" evidence="6">
    <location>
        <begin position="157"/>
        <end position="178"/>
    </location>
</feature>
<dbReference type="InterPro" id="IPR022791">
    <property type="entry name" value="L-PG_synthase/AglD"/>
</dbReference>
<dbReference type="Pfam" id="PF03706">
    <property type="entry name" value="LPG_synthase_TM"/>
    <property type="match status" value="1"/>
</dbReference>
<dbReference type="KEGG" id="moz:MoryE10_16050"/>
<dbReference type="PANTHER" id="PTHR40277:SF1">
    <property type="entry name" value="BLL5419 PROTEIN"/>
    <property type="match status" value="1"/>
</dbReference>
<evidence type="ECO:0000256" key="5">
    <source>
        <dbReference type="ARBA" id="ARBA00023136"/>
    </source>
</evidence>
<evidence type="ECO:0000256" key="1">
    <source>
        <dbReference type="ARBA" id="ARBA00004651"/>
    </source>
</evidence>